<dbReference type="CDD" id="cd10911">
    <property type="entry name" value="PIN_LabA"/>
    <property type="match status" value="1"/>
</dbReference>
<evidence type="ECO:0000313" key="3">
    <source>
        <dbReference type="Proteomes" id="UP000034107"/>
    </source>
</evidence>
<dbReference type="Pfam" id="PF01936">
    <property type="entry name" value="NYN"/>
    <property type="match status" value="1"/>
</dbReference>
<dbReference type="InterPro" id="IPR021139">
    <property type="entry name" value="NYN"/>
</dbReference>
<dbReference type="InterPro" id="IPR047140">
    <property type="entry name" value="LabA"/>
</dbReference>
<sequence length="181" mass="20671">MKKIRCSIAIDGSNFYHKLKSLGFRHQLNFDFGAFADFLVGDKKIVSKKYYVGAIRENPSEPKTKELLANQQRLLAKLKYQGFTYELGYLLKSDHRFHEKGVDVKMAVDMVAGSYKNSYDHFILVSSDSDLVPAVQEVRANKRTVEYVGFSNSVSIALIRNCSDVKTLKKEDLARFFDKNP</sequence>
<dbReference type="Proteomes" id="UP000034107">
    <property type="component" value="Unassembled WGS sequence"/>
</dbReference>
<proteinExistence type="predicted"/>
<gene>
    <name evidence="2" type="ORF">UX31_C0015G0010</name>
</gene>
<dbReference type="Gene3D" id="3.40.50.1010">
    <property type="entry name" value="5'-nuclease"/>
    <property type="match status" value="1"/>
</dbReference>
<evidence type="ECO:0000313" key="2">
    <source>
        <dbReference type="EMBL" id="KKU21684.1"/>
    </source>
</evidence>
<feature type="domain" description="NYN" evidence="1">
    <location>
        <begin position="7"/>
        <end position="164"/>
    </location>
</feature>
<dbReference type="PANTHER" id="PTHR35458">
    <property type="entry name" value="SLR0755 PROTEIN"/>
    <property type="match status" value="1"/>
</dbReference>
<name>A0A0G1NM97_9BACT</name>
<protein>
    <recommendedName>
        <fullName evidence="1">NYN domain-containing protein</fullName>
    </recommendedName>
</protein>
<reference evidence="2 3" key="1">
    <citation type="journal article" date="2015" name="Nature">
        <title>rRNA introns, odd ribosomes, and small enigmatic genomes across a large radiation of phyla.</title>
        <authorList>
            <person name="Brown C.T."/>
            <person name="Hug L.A."/>
            <person name="Thomas B.C."/>
            <person name="Sharon I."/>
            <person name="Castelle C.J."/>
            <person name="Singh A."/>
            <person name="Wilkins M.J."/>
            <person name="Williams K.H."/>
            <person name="Banfield J.F."/>
        </authorList>
    </citation>
    <scope>NUCLEOTIDE SEQUENCE [LARGE SCALE GENOMIC DNA]</scope>
</reference>
<evidence type="ECO:0000259" key="1">
    <source>
        <dbReference type="Pfam" id="PF01936"/>
    </source>
</evidence>
<dbReference type="GO" id="GO:0004540">
    <property type="term" value="F:RNA nuclease activity"/>
    <property type="evidence" value="ECO:0007669"/>
    <property type="project" value="InterPro"/>
</dbReference>
<dbReference type="EMBL" id="LCLS01000015">
    <property type="protein sequence ID" value="KKU21684.1"/>
    <property type="molecule type" value="Genomic_DNA"/>
</dbReference>
<accession>A0A0G1NM97</accession>
<organism evidence="2 3">
    <name type="scientific">Candidatus Nomurabacteria bacterium GW2011_GWA1_46_11</name>
    <dbReference type="NCBI Taxonomy" id="1618732"/>
    <lineage>
        <taxon>Bacteria</taxon>
        <taxon>Candidatus Nomuraibacteriota</taxon>
    </lineage>
</organism>
<comment type="caution">
    <text evidence="2">The sequence shown here is derived from an EMBL/GenBank/DDBJ whole genome shotgun (WGS) entry which is preliminary data.</text>
</comment>
<dbReference type="AlphaFoldDB" id="A0A0G1NM97"/>
<dbReference type="PANTHER" id="PTHR35458:SF8">
    <property type="entry name" value="SLR0650 PROTEIN"/>
    <property type="match status" value="1"/>
</dbReference>